<gene>
    <name evidence="2" type="ORF">METZ01_LOCUS336134</name>
</gene>
<protein>
    <recommendedName>
        <fullName evidence="1">Methyltransferase type 11 domain-containing protein</fullName>
    </recommendedName>
</protein>
<dbReference type="SUPFAM" id="SSF53335">
    <property type="entry name" value="S-adenosyl-L-methionine-dependent methyltransferases"/>
    <property type="match status" value="1"/>
</dbReference>
<evidence type="ECO:0000259" key="1">
    <source>
        <dbReference type="Pfam" id="PF08241"/>
    </source>
</evidence>
<dbReference type="InterPro" id="IPR013216">
    <property type="entry name" value="Methyltransf_11"/>
</dbReference>
<reference evidence="2" key="1">
    <citation type="submission" date="2018-05" db="EMBL/GenBank/DDBJ databases">
        <authorList>
            <person name="Lanie J.A."/>
            <person name="Ng W.-L."/>
            <person name="Kazmierczak K.M."/>
            <person name="Andrzejewski T.M."/>
            <person name="Davidsen T.M."/>
            <person name="Wayne K.J."/>
            <person name="Tettelin H."/>
            <person name="Glass J.I."/>
            <person name="Rusch D."/>
            <person name="Podicherti R."/>
            <person name="Tsui H.-C.T."/>
            <person name="Winkler M.E."/>
        </authorList>
    </citation>
    <scope>NUCLEOTIDE SEQUENCE</scope>
</reference>
<dbReference type="CDD" id="cd02440">
    <property type="entry name" value="AdoMet_MTases"/>
    <property type="match status" value="1"/>
</dbReference>
<organism evidence="2">
    <name type="scientific">marine metagenome</name>
    <dbReference type="NCBI Taxonomy" id="408172"/>
    <lineage>
        <taxon>unclassified sequences</taxon>
        <taxon>metagenomes</taxon>
        <taxon>ecological metagenomes</taxon>
    </lineage>
</organism>
<name>A0A382QEA0_9ZZZZ</name>
<dbReference type="PANTHER" id="PTHR43591:SF110">
    <property type="entry name" value="RHODANESE DOMAIN-CONTAINING PROTEIN"/>
    <property type="match status" value="1"/>
</dbReference>
<dbReference type="Gene3D" id="3.40.50.150">
    <property type="entry name" value="Vaccinia Virus protein VP39"/>
    <property type="match status" value="1"/>
</dbReference>
<dbReference type="PANTHER" id="PTHR43591">
    <property type="entry name" value="METHYLTRANSFERASE"/>
    <property type="match status" value="1"/>
</dbReference>
<dbReference type="EMBL" id="UINC01113575">
    <property type="protein sequence ID" value="SVC83280.1"/>
    <property type="molecule type" value="Genomic_DNA"/>
</dbReference>
<dbReference type="InterPro" id="IPR029063">
    <property type="entry name" value="SAM-dependent_MTases_sf"/>
</dbReference>
<dbReference type="GO" id="GO:0008757">
    <property type="term" value="F:S-adenosylmethionine-dependent methyltransferase activity"/>
    <property type="evidence" value="ECO:0007669"/>
    <property type="project" value="InterPro"/>
</dbReference>
<proteinExistence type="predicted"/>
<dbReference type="AlphaFoldDB" id="A0A382QEA0"/>
<evidence type="ECO:0000313" key="2">
    <source>
        <dbReference type="EMBL" id="SVC83280.1"/>
    </source>
</evidence>
<sequence length="244" mass="27775">MRAILRAIAPRVYKDGLRRCNELGKRLVVRRPVNRFLDVGCGDGRLTMEFAEVAQPNEVWGLEINEEMIKQSQQQGITCRPCDVNGDWPFDDGWFDLILSSQNIEHLHETQHYLAECWRCLAPGGQLIVLTENLASWANVWSLVFGWQPFSTTNMCDWHIGNPFIWHLDRPKSSQLEDFGCTSQSHIRVLAYCGLKDLLAKTGFGKIRAYTRGYSPLFGLLSDVLCALDRRHGYFLIANARSGA</sequence>
<feature type="domain" description="Methyltransferase type 11" evidence="1">
    <location>
        <begin position="37"/>
        <end position="129"/>
    </location>
</feature>
<accession>A0A382QEA0</accession>
<dbReference type="Pfam" id="PF08241">
    <property type="entry name" value="Methyltransf_11"/>
    <property type="match status" value="1"/>
</dbReference>